<gene>
    <name evidence="1" type="ORF">Tci_041752</name>
</gene>
<proteinExistence type="predicted"/>
<dbReference type="EMBL" id="BKCJ010005997">
    <property type="protein sequence ID" value="GEU69774.1"/>
    <property type="molecule type" value="Genomic_DNA"/>
</dbReference>
<protein>
    <submittedName>
        <fullName evidence="1">Uncharacterized protein</fullName>
    </submittedName>
</protein>
<evidence type="ECO:0000313" key="1">
    <source>
        <dbReference type="EMBL" id="GEU69774.1"/>
    </source>
</evidence>
<dbReference type="AlphaFoldDB" id="A0A6L2MB35"/>
<name>A0A6L2MB35_TANCI</name>
<reference evidence="1" key="1">
    <citation type="journal article" date="2019" name="Sci. Rep.">
        <title>Draft genome of Tanacetum cinerariifolium, the natural source of mosquito coil.</title>
        <authorList>
            <person name="Yamashiro T."/>
            <person name="Shiraishi A."/>
            <person name="Satake H."/>
            <person name="Nakayama K."/>
        </authorList>
    </citation>
    <scope>NUCLEOTIDE SEQUENCE</scope>
</reference>
<sequence length="109" mass="13119">MDWYTENALWIYWARGDDEVKLIDKETSDSDDNDEVATIFKIETNVFDFETPSCKAFKEFNYLLQIDPDVLTKDIRGFKTDEKYKDDWIYEWNKDVPWVQEKPWMDVGA</sequence>
<organism evidence="1">
    <name type="scientific">Tanacetum cinerariifolium</name>
    <name type="common">Dalmatian daisy</name>
    <name type="synonym">Chrysanthemum cinerariifolium</name>
    <dbReference type="NCBI Taxonomy" id="118510"/>
    <lineage>
        <taxon>Eukaryota</taxon>
        <taxon>Viridiplantae</taxon>
        <taxon>Streptophyta</taxon>
        <taxon>Embryophyta</taxon>
        <taxon>Tracheophyta</taxon>
        <taxon>Spermatophyta</taxon>
        <taxon>Magnoliopsida</taxon>
        <taxon>eudicotyledons</taxon>
        <taxon>Gunneridae</taxon>
        <taxon>Pentapetalae</taxon>
        <taxon>asterids</taxon>
        <taxon>campanulids</taxon>
        <taxon>Asterales</taxon>
        <taxon>Asteraceae</taxon>
        <taxon>Asteroideae</taxon>
        <taxon>Anthemideae</taxon>
        <taxon>Anthemidinae</taxon>
        <taxon>Tanacetum</taxon>
    </lineage>
</organism>
<comment type="caution">
    <text evidence="1">The sequence shown here is derived from an EMBL/GenBank/DDBJ whole genome shotgun (WGS) entry which is preliminary data.</text>
</comment>
<accession>A0A6L2MB35</accession>